<keyword evidence="4 9" id="KW-0547">Nucleotide-binding</keyword>
<feature type="binding site" evidence="9">
    <location>
        <position position="266"/>
    </location>
    <ligand>
        <name>Mn(2+)</name>
        <dbReference type="ChEBI" id="CHEBI:29035"/>
        <label>2</label>
    </ligand>
</feature>
<dbReference type="HAMAP" id="MF_01552">
    <property type="entry name" value="RimK"/>
    <property type="match status" value="1"/>
</dbReference>
<feature type="domain" description="ATP-grasp" evidence="10">
    <location>
        <begin position="108"/>
        <end position="291"/>
    </location>
</feature>
<evidence type="ECO:0000256" key="9">
    <source>
        <dbReference type="HAMAP-Rule" id="MF_01552"/>
    </source>
</evidence>
<dbReference type="InterPro" id="IPR023533">
    <property type="entry name" value="RimK"/>
</dbReference>
<dbReference type="EC" id="6.3.2.-" evidence="9"/>
<organism evidence="11 12">
    <name type="scientific">Gallaecimonas xiamenensis 3-C-1</name>
    <dbReference type="NCBI Taxonomy" id="745411"/>
    <lineage>
        <taxon>Bacteria</taxon>
        <taxon>Pseudomonadati</taxon>
        <taxon>Pseudomonadota</taxon>
        <taxon>Gammaproteobacteria</taxon>
        <taxon>Enterobacterales</taxon>
        <taxon>Gallaecimonadaceae</taxon>
        <taxon>Gallaecimonas</taxon>
    </lineage>
</organism>
<dbReference type="GO" id="GO:0046872">
    <property type="term" value="F:metal ion binding"/>
    <property type="evidence" value="ECO:0007669"/>
    <property type="project" value="UniProtKB-KW"/>
</dbReference>
<comment type="cofactor">
    <cofactor evidence="9">
        <name>Mg(2+)</name>
        <dbReference type="ChEBI" id="CHEBI:18420"/>
    </cofactor>
    <cofactor evidence="9">
        <name>Mn(2+)</name>
        <dbReference type="ChEBI" id="CHEBI:29035"/>
    </cofactor>
    <text evidence="9">Binds 2 magnesium or manganese ions per subunit.</text>
</comment>
<evidence type="ECO:0000313" key="12">
    <source>
        <dbReference type="Proteomes" id="UP000006755"/>
    </source>
</evidence>
<gene>
    <name evidence="9" type="primary">rimK</name>
    <name evidence="11" type="ORF">B3C1_19039</name>
</gene>
<evidence type="ECO:0000256" key="7">
    <source>
        <dbReference type="ARBA" id="ARBA00022917"/>
    </source>
</evidence>
<dbReference type="GO" id="GO:0009432">
    <property type="term" value="P:SOS response"/>
    <property type="evidence" value="ECO:0007669"/>
    <property type="project" value="TreeGrafter"/>
</dbReference>
<dbReference type="eggNOG" id="COG0189">
    <property type="taxonomic scope" value="Bacteria"/>
</dbReference>
<feature type="binding site" evidence="9">
    <location>
        <position position="252"/>
    </location>
    <ligand>
        <name>Mn(2+)</name>
        <dbReference type="ChEBI" id="CHEBI:29035"/>
        <label>1</label>
    </ligand>
</feature>
<dbReference type="RefSeq" id="WP_008486857.1">
    <property type="nucleotide sequence ID" value="NZ_AMRI01000048.1"/>
</dbReference>
<dbReference type="Gene3D" id="3.40.50.20">
    <property type="match status" value="1"/>
</dbReference>
<feature type="binding site" evidence="9">
    <location>
        <position position="264"/>
    </location>
    <ligand>
        <name>Mg(2+)</name>
        <dbReference type="ChEBI" id="CHEBI:18420"/>
        <label>1</label>
    </ligand>
</feature>
<keyword evidence="2 9" id="KW-0436">Ligase</keyword>
<dbReference type="PATRIC" id="fig|745411.4.peg.3730"/>
<dbReference type="PANTHER" id="PTHR21621:SF7">
    <property type="entry name" value="RIBOSOMAL PROTEIN BS6--L-GLUTAMATE LIGASE"/>
    <property type="match status" value="1"/>
</dbReference>
<keyword evidence="7 9" id="KW-0648">Protein biosynthesis</keyword>
<dbReference type="Pfam" id="PF18030">
    <property type="entry name" value="Rimk_N"/>
    <property type="match status" value="1"/>
</dbReference>
<evidence type="ECO:0000256" key="5">
    <source>
        <dbReference type="ARBA" id="ARBA00022840"/>
    </source>
</evidence>
<dbReference type="OrthoDB" id="3865600at2"/>
<dbReference type="InterPro" id="IPR041107">
    <property type="entry name" value="Rimk_N"/>
</dbReference>
<evidence type="ECO:0000256" key="1">
    <source>
        <dbReference type="ARBA" id="ARBA00001936"/>
    </source>
</evidence>
<evidence type="ECO:0000256" key="3">
    <source>
        <dbReference type="ARBA" id="ARBA00022723"/>
    </source>
</evidence>
<evidence type="ECO:0000256" key="6">
    <source>
        <dbReference type="ARBA" id="ARBA00022842"/>
    </source>
</evidence>
<accession>K2IWH6</accession>
<dbReference type="GO" id="GO:0016740">
    <property type="term" value="F:transferase activity"/>
    <property type="evidence" value="ECO:0007669"/>
    <property type="project" value="UniProtKB-KW"/>
</dbReference>
<name>K2IWH6_9GAMM</name>
<dbReference type="GO" id="GO:0005737">
    <property type="term" value="C:cytoplasm"/>
    <property type="evidence" value="ECO:0007669"/>
    <property type="project" value="TreeGrafter"/>
</dbReference>
<dbReference type="InterPro" id="IPR013651">
    <property type="entry name" value="ATP-grasp_RimK-type"/>
</dbReference>
<dbReference type="InterPro" id="IPR004666">
    <property type="entry name" value="Rp_bS6_RimK/Lys_biosynth_LsyX"/>
</dbReference>
<dbReference type="AlphaFoldDB" id="K2IWH6"/>
<feature type="binding site" evidence="9">
    <location>
        <begin position="182"/>
        <end position="183"/>
    </location>
    <ligand>
        <name>ATP</name>
        <dbReference type="ChEBI" id="CHEBI:30616"/>
    </ligand>
</feature>
<keyword evidence="12" id="KW-1185">Reference proteome</keyword>
<evidence type="ECO:0000313" key="11">
    <source>
        <dbReference type="EMBL" id="EKE67218.1"/>
    </source>
</evidence>
<dbReference type="Proteomes" id="UP000006755">
    <property type="component" value="Unassembled WGS sequence"/>
</dbReference>
<protein>
    <recommendedName>
        <fullName evidence="9">Probable alpha-L-glutamate ligase</fullName>
        <ecNumber evidence="9">6.3.2.-</ecNumber>
    </recommendedName>
</protein>
<keyword evidence="5 9" id="KW-0067">ATP-binding</keyword>
<dbReference type="GO" id="GO:0006412">
    <property type="term" value="P:translation"/>
    <property type="evidence" value="ECO:0007669"/>
    <property type="project" value="UniProtKB-KW"/>
</dbReference>
<feature type="binding site" evidence="9">
    <location>
        <position position="264"/>
    </location>
    <ligand>
        <name>Mn(2+)</name>
        <dbReference type="ChEBI" id="CHEBI:29035"/>
        <label>1</label>
    </ligand>
</feature>
<feature type="binding site" evidence="9">
    <location>
        <position position="191"/>
    </location>
    <ligand>
        <name>ATP</name>
        <dbReference type="ChEBI" id="CHEBI:30616"/>
    </ligand>
</feature>
<dbReference type="GO" id="GO:0005524">
    <property type="term" value="F:ATP binding"/>
    <property type="evidence" value="ECO:0007669"/>
    <property type="project" value="UniProtKB-UniRule"/>
</dbReference>
<keyword evidence="11" id="KW-0808">Transferase</keyword>
<evidence type="ECO:0000256" key="8">
    <source>
        <dbReference type="ARBA" id="ARBA00023211"/>
    </source>
</evidence>
<dbReference type="Gene3D" id="3.30.1490.20">
    <property type="entry name" value="ATP-grasp fold, A domain"/>
    <property type="match status" value="1"/>
</dbReference>
<proteinExistence type="inferred from homology"/>
<feature type="binding site" evidence="9">
    <location>
        <position position="266"/>
    </location>
    <ligand>
        <name>Mg(2+)</name>
        <dbReference type="ChEBI" id="CHEBI:18420"/>
        <label>2</label>
    </ligand>
</feature>
<dbReference type="EMBL" id="AMRI01000048">
    <property type="protein sequence ID" value="EKE67218.1"/>
    <property type="molecule type" value="Genomic_DNA"/>
</dbReference>
<dbReference type="PANTHER" id="PTHR21621">
    <property type="entry name" value="RIBOSOMAL PROTEIN S6 MODIFICATION PROTEIN"/>
    <property type="match status" value="1"/>
</dbReference>
<dbReference type="Pfam" id="PF08443">
    <property type="entry name" value="RimK"/>
    <property type="match status" value="1"/>
</dbReference>
<evidence type="ECO:0000256" key="4">
    <source>
        <dbReference type="ARBA" id="ARBA00022741"/>
    </source>
</evidence>
<keyword evidence="6 9" id="KW-0460">Magnesium</keyword>
<feature type="binding site" evidence="9">
    <location>
        <position position="252"/>
    </location>
    <ligand>
        <name>Mg(2+)</name>
        <dbReference type="ChEBI" id="CHEBI:18420"/>
        <label>1</label>
    </ligand>
</feature>
<dbReference type="Gene3D" id="3.30.470.20">
    <property type="entry name" value="ATP-grasp fold, B domain"/>
    <property type="match status" value="1"/>
</dbReference>
<evidence type="ECO:0000256" key="2">
    <source>
        <dbReference type="ARBA" id="ARBA00022598"/>
    </source>
</evidence>
<dbReference type="STRING" id="745411.B3C1_19039"/>
<dbReference type="NCBIfam" id="NF007764">
    <property type="entry name" value="PRK10446.1"/>
    <property type="match status" value="1"/>
</dbReference>
<comment type="caution">
    <text evidence="11">The sequence shown here is derived from an EMBL/GenBank/DDBJ whole genome shotgun (WGS) entry which is preliminary data.</text>
</comment>
<dbReference type="InterPro" id="IPR011761">
    <property type="entry name" value="ATP-grasp"/>
</dbReference>
<dbReference type="InterPro" id="IPR013815">
    <property type="entry name" value="ATP_grasp_subdomain_1"/>
</dbReference>
<comment type="cofactor">
    <cofactor evidence="1">
        <name>Mn(2+)</name>
        <dbReference type="ChEBI" id="CHEBI:29035"/>
    </cofactor>
</comment>
<dbReference type="SUPFAM" id="SSF56059">
    <property type="entry name" value="Glutathione synthetase ATP-binding domain-like"/>
    <property type="match status" value="1"/>
</dbReference>
<comment type="similarity">
    <text evidence="9">Belongs to the RimK family.</text>
</comment>
<feature type="binding site" evidence="9">
    <location>
        <position position="264"/>
    </location>
    <ligand>
        <name>Mn(2+)</name>
        <dbReference type="ChEBI" id="CHEBI:29035"/>
        <label>2</label>
    </ligand>
</feature>
<dbReference type="NCBIfam" id="TIGR00768">
    <property type="entry name" value="rimK_fam"/>
    <property type="match status" value="1"/>
</dbReference>
<sequence>MNIGVLSRNRNLYSTRRLVEAAKSRGHEVRVIDVLKCFMNITANDPDVFYQNRENNVEELSFDAVIPRIGASITNYGCAVLRQFEVANTYSINESIAITRSRDKLRAHQLLARRGIGQPITSYASSARATNHLIESVGGAPLIVKLTQSTQGNGVLLAETKKAAEALINAFRGVGSDFLVQEFIKEAGGSDIRCFVVGDKVIAAMQRKAAKGEYRSNLHRGGVAEVVKLNSAERKLAVDAARVMGLDMAGVDILRSAHGPLVIEVNSSPGLEGIENASGVDVAGKIIQYIESDVLRGPNKPKGKG</sequence>
<keyword evidence="3 9" id="KW-0479">Metal-binding</keyword>
<feature type="binding site" evidence="9">
    <location>
        <position position="145"/>
    </location>
    <ligand>
        <name>ATP</name>
        <dbReference type="ChEBI" id="CHEBI:30616"/>
    </ligand>
</feature>
<dbReference type="PROSITE" id="PS50975">
    <property type="entry name" value="ATP_GRASP"/>
    <property type="match status" value="1"/>
</dbReference>
<reference evidence="11 12" key="1">
    <citation type="journal article" date="2012" name="J. Bacteriol.">
        <title>Genome Sequence of Gallaecimonas xiamenensis Type Strain 3-C-1.</title>
        <authorList>
            <person name="Lai Q."/>
            <person name="Wang L."/>
            <person name="Wang W."/>
            <person name="Shao Z."/>
        </authorList>
    </citation>
    <scope>NUCLEOTIDE SEQUENCE [LARGE SCALE GENOMIC DNA]</scope>
    <source>
        <strain evidence="11 12">3-C-1</strain>
    </source>
</reference>
<dbReference type="GO" id="GO:0018169">
    <property type="term" value="F:ribosomal S6-glutamic acid ligase activity"/>
    <property type="evidence" value="ECO:0007669"/>
    <property type="project" value="TreeGrafter"/>
</dbReference>
<keyword evidence="8 9" id="KW-0464">Manganese</keyword>
<feature type="binding site" evidence="9">
    <location>
        <begin position="215"/>
        <end position="217"/>
    </location>
    <ligand>
        <name>ATP</name>
        <dbReference type="ChEBI" id="CHEBI:30616"/>
    </ligand>
</feature>
<feature type="binding site" evidence="9">
    <location>
        <position position="264"/>
    </location>
    <ligand>
        <name>Mg(2+)</name>
        <dbReference type="ChEBI" id="CHEBI:18420"/>
        <label>2</label>
    </ligand>
</feature>
<evidence type="ECO:0000259" key="10">
    <source>
        <dbReference type="PROSITE" id="PS50975"/>
    </source>
</evidence>